<protein>
    <submittedName>
        <fullName evidence="2">Uncharacterized protein</fullName>
    </submittedName>
</protein>
<name>A0A0K2UUJ7_LEPSM</name>
<evidence type="ECO:0000256" key="1">
    <source>
        <dbReference type="SAM" id="MobiDB-lite"/>
    </source>
</evidence>
<feature type="compositionally biased region" description="Polar residues" evidence="1">
    <location>
        <begin position="15"/>
        <end position="29"/>
    </location>
</feature>
<accession>A0A0K2UUJ7</accession>
<dbReference type="EMBL" id="HACA01024587">
    <property type="protein sequence ID" value="CDW41948.1"/>
    <property type="molecule type" value="Transcribed_RNA"/>
</dbReference>
<sequence length="111" mass="12962">MSSQTLWVRRKLQEPSASSFSGLTSRSTISRIPRTNNTLLQTRRWPRSLGQTESEHLVWPSSSRSIFPIKYRKLPKISMRESEDKNLKINTNCTLSFCILMHDYFCRCPIP</sequence>
<feature type="region of interest" description="Disordered" evidence="1">
    <location>
        <begin position="1"/>
        <end position="29"/>
    </location>
</feature>
<evidence type="ECO:0000313" key="2">
    <source>
        <dbReference type="EMBL" id="CDW41948.1"/>
    </source>
</evidence>
<proteinExistence type="predicted"/>
<organism evidence="2">
    <name type="scientific">Lepeophtheirus salmonis</name>
    <name type="common">Salmon louse</name>
    <name type="synonym">Caligus salmonis</name>
    <dbReference type="NCBI Taxonomy" id="72036"/>
    <lineage>
        <taxon>Eukaryota</taxon>
        <taxon>Metazoa</taxon>
        <taxon>Ecdysozoa</taxon>
        <taxon>Arthropoda</taxon>
        <taxon>Crustacea</taxon>
        <taxon>Multicrustacea</taxon>
        <taxon>Hexanauplia</taxon>
        <taxon>Copepoda</taxon>
        <taxon>Siphonostomatoida</taxon>
        <taxon>Caligidae</taxon>
        <taxon>Lepeophtheirus</taxon>
    </lineage>
</organism>
<dbReference type="AlphaFoldDB" id="A0A0K2UUJ7"/>
<reference evidence="2" key="1">
    <citation type="submission" date="2014-05" db="EMBL/GenBank/DDBJ databases">
        <authorList>
            <person name="Chronopoulou M."/>
        </authorList>
    </citation>
    <scope>NUCLEOTIDE SEQUENCE</scope>
    <source>
        <tissue evidence="2">Whole organism</tissue>
    </source>
</reference>